<feature type="transmembrane region" description="Helical" evidence="2">
    <location>
        <begin position="1219"/>
        <end position="1241"/>
    </location>
</feature>
<keyword evidence="2" id="KW-0812">Transmembrane</keyword>
<dbReference type="Pfam" id="PF20249">
    <property type="entry name" value="VasX_N"/>
    <property type="match status" value="1"/>
</dbReference>
<dbReference type="Pfam" id="PF13665">
    <property type="entry name" value="Tox-PAAR-like"/>
    <property type="match status" value="1"/>
</dbReference>
<evidence type="ECO:0000256" key="1">
    <source>
        <dbReference type="SAM" id="Coils"/>
    </source>
</evidence>
<comment type="caution">
    <text evidence="4">The sequence shown here is derived from an EMBL/GenBank/DDBJ whole genome shotgun (WGS) entry which is preliminary data.</text>
</comment>
<accession>A0AAP7DDP1</accession>
<feature type="transmembrane region" description="Helical" evidence="2">
    <location>
        <begin position="1159"/>
        <end position="1179"/>
    </location>
</feature>
<dbReference type="Proteomes" id="UP000576645">
    <property type="component" value="Unassembled WGS sequence"/>
</dbReference>
<name>A0AAP7DDP1_9VIBR</name>
<protein>
    <submittedName>
        <fullName evidence="4">DUF4150 domain-containing protein</fullName>
    </submittedName>
</protein>
<dbReference type="CDD" id="cd14740">
    <property type="entry name" value="PAAR_4"/>
    <property type="match status" value="1"/>
</dbReference>
<feature type="transmembrane region" description="Helical" evidence="2">
    <location>
        <begin position="1191"/>
        <end position="1213"/>
    </location>
</feature>
<organism evidence="4 5">
    <name type="scientific">Vibrio coralliilyticus</name>
    <dbReference type="NCBI Taxonomy" id="190893"/>
    <lineage>
        <taxon>Bacteria</taxon>
        <taxon>Pseudomonadati</taxon>
        <taxon>Pseudomonadota</taxon>
        <taxon>Gammaproteobacteria</taxon>
        <taxon>Vibrionales</taxon>
        <taxon>Vibrionaceae</taxon>
        <taxon>Vibrio</taxon>
    </lineage>
</organism>
<feature type="coiled-coil region" evidence="1">
    <location>
        <begin position="370"/>
        <end position="397"/>
    </location>
</feature>
<reference evidence="4 5" key="1">
    <citation type="submission" date="2019-09" db="EMBL/GenBank/DDBJ databases">
        <title>Draft genome sequencing and comparative genomics of hatchery-associated Vibrios.</title>
        <authorList>
            <person name="Kehlet-Delgado H."/>
            <person name="Mueller R.S."/>
        </authorList>
    </citation>
    <scope>NUCLEOTIDE SEQUENCE [LARGE SCALE GENOMIC DNA]</scope>
    <source>
        <strain evidence="4 5">09-121-3</strain>
    </source>
</reference>
<proteinExistence type="predicted"/>
<evidence type="ECO:0000259" key="3">
    <source>
        <dbReference type="Pfam" id="PF20249"/>
    </source>
</evidence>
<feature type="domain" description="Toxin VasX N-terminal region" evidence="3">
    <location>
        <begin position="488"/>
        <end position="645"/>
    </location>
</feature>
<evidence type="ECO:0000256" key="2">
    <source>
        <dbReference type="SAM" id="Phobius"/>
    </source>
</evidence>
<dbReference type="CDD" id="cd20706">
    <property type="entry name" value="MIX_II"/>
    <property type="match status" value="1"/>
</dbReference>
<evidence type="ECO:0000313" key="4">
    <source>
        <dbReference type="EMBL" id="NOJ24218.1"/>
    </source>
</evidence>
<sequence>MAVTINANGLSIVHKGSGGEANATLPDVCLTTVGPAVVPIPYGNNAKSADLADGTTTVSADGGNSIAIKGSKFAKSTGDAGGDKKGVSSGTIEAEAEFISASGDVIIEGQGVARLTDQMTMNKANTMCLGGVQNPSVSVDPVLDIPNDIEIKTRYPNGQLMVNAPYAITDENNGPLGAGTLDNDGQSCVDGLNPGKIKICVEESNDTFCPCPVRRPNPHHNADLLPDDFFDLATKGQQGFWKPTRIETSFTPWGSIGQELSCDQYFQDIVSTETRLHFTHLHPDTTYTMEKVCDAIVGNLNMPLPHTTETLVAYCLPMILEEGELLSVLLRLAPHETTDRMLAYMRARGQGNPQRYLQEYDWSAAKKTTSEDIDALLKKIQSRLEFLRDEASKLQYAYLSEEVFDKHINTMATYIKGLPELMSGVFTKMQLRATNLLSNTANVKVIKASENVYSAEAGVIEAVVNTAQTVDVVEPYMNEVPGKIANVLPIYPVRYGYANFMEEAIPAQAPPLLCDMVGTSSVQETGGYLLRLLREGWIYIKEEGERKQFHIFKYCQVDTATGVLEKFEKYYFTNEENAQEGLTLDTSSGATFYPFAFVTANTTEISIAYSEHEWSPEVIDKMNEDEALRQKSMQRVDLTSTSSDFSLEATEDNFNTLVEDYRSNDEKWLAIDSDTPQKQGLDIATTKNSYHLSSEGIVETMQKSHSEKKNGTLIALYDPVGRQADLACALTLMTGYQKVGDPETLYPRTIGKIVKGFLDHPDADIQKMAKENIEEAALNAFFKESEAEELEYKKRREALLEVYAAFAYQDMADGSIGSLDNYLKMFFDIESNALKEPEKEVEKLTRIAASIFDGTGASEEGQAALIAMINDAYERGGATKDSQSAYYIITQSMQSILLQCQAQVDWKTVIELMPIALSKVWAQARATSIYGAKLMVKSSYKLSATALSQIVDSFLPTFFEKVFGIVYTGEKVRVTHDKLAELIAKHIDSGGKSMGAANRTKMYMKGAKKLFNWGEVQKRSKIPIHFELSEIKVVREVQYSGRFQTTKATTILDYIGMTGDGVISGFSWFANIGVMNDVLAQSDFSEADPLERSGAIYSTSKLISALAAFITDSAAVSRTALVLVNRGLSAQLLAGVAHKMLPKTNAGVDQFERLLKGRVFSRIIAVSNVAMVFVAIGDGYDDWKSGNTGSLAGNISIGLGSAIFAYGAVYYAITGVAIALTWGIAAFVLIVAGGVLSWIYGKGAFENLLFRCFWGKSDDYSFWYFTKSNKSDIEKRLKLAKLTVDDPLYQKALEIEVQEFMNFLMQPSVSISNTGDFFSKKETRTYKFVLPNFVWKVSELAGSIQKTKLDMLQSIQNIKEVSTLDESETKVFTKALEAALSDTANLDFKNGALHLSVEVELDEDSELHWCYQPTPDVVVPKRMLTSDGKIKKTYIGMRNDEPMGDL</sequence>
<keyword evidence="1" id="KW-0175">Coiled coil</keyword>
<keyword evidence="2" id="KW-1133">Transmembrane helix</keyword>
<keyword evidence="2" id="KW-0472">Membrane</keyword>
<evidence type="ECO:0000313" key="5">
    <source>
        <dbReference type="Proteomes" id="UP000576645"/>
    </source>
</evidence>
<dbReference type="InterPro" id="IPR046864">
    <property type="entry name" value="VasX_N"/>
</dbReference>
<gene>
    <name evidence="4" type="ORF">F0238_15900</name>
</gene>
<dbReference type="EMBL" id="VTXP01000008">
    <property type="protein sequence ID" value="NOJ24218.1"/>
    <property type="molecule type" value="Genomic_DNA"/>
</dbReference>
<dbReference type="RefSeq" id="WP_171353152.1">
    <property type="nucleotide sequence ID" value="NZ_VTXP01000008.1"/>
</dbReference>